<dbReference type="AlphaFoldDB" id="A0A0K2LEK3"/>
<organism evidence="2 3">
    <name type="scientific">Companilactobacillus heilongjiangensis</name>
    <dbReference type="NCBI Taxonomy" id="1074467"/>
    <lineage>
        <taxon>Bacteria</taxon>
        <taxon>Bacillati</taxon>
        <taxon>Bacillota</taxon>
        <taxon>Bacilli</taxon>
        <taxon>Lactobacillales</taxon>
        <taxon>Lactobacillaceae</taxon>
        <taxon>Companilactobacillus</taxon>
    </lineage>
</organism>
<dbReference type="GO" id="GO:0010181">
    <property type="term" value="F:FMN binding"/>
    <property type="evidence" value="ECO:0007669"/>
    <property type="project" value="InterPro"/>
</dbReference>
<dbReference type="PANTHER" id="PTHR39201:SF1">
    <property type="entry name" value="FLAVODOXIN-LIKE DOMAIN-CONTAINING PROTEIN"/>
    <property type="match status" value="1"/>
</dbReference>
<dbReference type="Pfam" id="PF12682">
    <property type="entry name" value="Flavodoxin_4"/>
    <property type="match status" value="1"/>
</dbReference>
<protein>
    <recommendedName>
        <fullName evidence="1">Flavodoxin-like domain-containing protein</fullName>
    </recommendedName>
</protein>
<dbReference type="OrthoDB" id="9806505at2"/>
<reference evidence="2 3" key="1">
    <citation type="submission" date="2015-08" db="EMBL/GenBank/DDBJ databases">
        <title>Genomic sequence of Lactobacillus heilongjiangensis DSM 28069, isolated from Chinese traditional pickle.</title>
        <authorList>
            <person name="Jiang X."/>
            <person name="Zheng B."/>
            <person name="Cheng H."/>
        </authorList>
    </citation>
    <scope>NUCLEOTIDE SEQUENCE [LARGE SCALE GENOMIC DNA]</scope>
    <source>
        <strain evidence="2 3">DSM 28069</strain>
    </source>
</reference>
<dbReference type="Gene3D" id="3.40.50.360">
    <property type="match status" value="1"/>
</dbReference>
<dbReference type="GO" id="GO:0016651">
    <property type="term" value="F:oxidoreductase activity, acting on NAD(P)H"/>
    <property type="evidence" value="ECO:0007669"/>
    <property type="project" value="UniProtKB-ARBA"/>
</dbReference>
<dbReference type="SUPFAM" id="SSF52218">
    <property type="entry name" value="Flavoproteins"/>
    <property type="match status" value="1"/>
</dbReference>
<evidence type="ECO:0000313" key="3">
    <source>
        <dbReference type="Proteomes" id="UP000061546"/>
    </source>
</evidence>
<sequence length="150" mass="17076">MKKLIIYFSLSNNTKKAAEKIQEITDADIVRLQPVTSYPEGYSNYVPVAQKEFEDQIHPALKTEIPDLANYDTIYLGYPTWNGKMPMLFHTLFEKYDFSEKTVVPFITSGSSSVAESMPDVRKVAANSKVTEGFRYDNNDTQLKAFLSDK</sequence>
<dbReference type="InterPro" id="IPR008254">
    <property type="entry name" value="Flavodoxin/NO_synth"/>
</dbReference>
<dbReference type="KEGG" id="lhi:JP39_10450"/>
<dbReference type="PANTHER" id="PTHR39201">
    <property type="entry name" value="EXPORTED PROTEIN-RELATED"/>
    <property type="match status" value="1"/>
</dbReference>
<evidence type="ECO:0000259" key="1">
    <source>
        <dbReference type="Pfam" id="PF12682"/>
    </source>
</evidence>
<keyword evidence="3" id="KW-1185">Reference proteome</keyword>
<proteinExistence type="predicted"/>
<dbReference type="InterPro" id="IPR029039">
    <property type="entry name" value="Flavoprotein-like_sf"/>
</dbReference>
<dbReference type="STRING" id="1074467.JP39_10450"/>
<dbReference type="RefSeq" id="WP_041501116.1">
    <property type="nucleotide sequence ID" value="NZ_BJDV01000005.1"/>
</dbReference>
<gene>
    <name evidence="2" type="ORF">JP39_10450</name>
</gene>
<feature type="domain" description="Flavodoxin-like" evidence="1">
    <location>
        <begin position="2"/>
        <end position="136"/>
    </location>
</feature>
<name>A0A0K2LEK3_9LACO</name>
<evidence type="ECO:0000313" key="2">
    <source>
        <dbReference type="EMBL" id="ALB29741.1"/>
    </source>
</evidence>
<accession>A0A0K2LEK3</accession>
<dbReference type="Proteomes" id="UP000061546">
    <property type="component" value="Chromosome"/>
</dbReference>
<dbReference type="EMBL" id="CP012559">
    <property type="protein sequence ID" value="ALB29741.1"/>
    <property type="molecule type" value="Genomic_DNA"/>
</dbReference>